<feature type="domain" description="Major facilitator superfamily (MFS) profile" evidence="7">
    <location>
        <begin position="40"/>
        <end position="499"/>
    </location>
</feature>
<dbReference type="KEGG" id="fal:FRAAL3272"/>
<accession>Q0RKN9</accession>
<evidence type="ECO:0000256" key="6">
    <source>
        <dbReference type="ARBA" id="ARBA00023136"/>
    </source>
</evidence>
<name>Q0RKN9_FRAAA</name>
<reference evidence="8 9" key="1">
    <citation type="journal article" date="2007" name="Genome Res.">
        <title>Genome characteristics of facultatively symbiotic Frankia sp. strains reflect host range and host plant biogeography.</title>
        <authorList>
            <person name="Normand P."/>
            <person name="Lapierre P."/>
            <person name="Tisa L.S."/>
            <person name="Gogarten J.P."/>
            <person name="Alloisio N."/>
            <person name="Bagnarol E."/>
            <person name="Bassi C.A."/>
            <person name="Berry A.M."/>
            <person name="Bickhart D.M."/>
            <person name="Choisne N."/>
            <person name="Couloux A."/>
            <person name="Cournoyer B."/>
            <person name="Cruveiller S."/>
            <person name="Daubin V."/>
            <person name="Demange N."/>
            <person name="Francino M.P."/>
            <person name="Goltsman E."/>
            <person name="Huang Y."/>
            <person name="Kopp O.R."/>
            <person name="Labarre L."/>
            <person name="Lapidus A."/>
            <person name="Lavire C."/>
            <person name="Marechal J."/>
            <person name="Martinez M."/>
            <person name="Mastronunzio J.E."/>
            <person name="Mullin B.C."/>
            <person name="Niemann J."/>
            <person name="Pujic P."/>
            <person name="Rawnsley T."/>
            <person name="Rouy Z."/>
            <person name="Schenowitz C."/>
            <person name="Sellstedt A."/>
            <person name="Tavares F."/>
            <person name="Tomkins J.P."/>
            <person name="Vallenet D."/>
            <person name="Valverde C."/>
            <person name="Wall L.G."/>
            <person name="Wang Y."/>
            <person name="Medigue C."/>
            <person name="Benson D.R."/>
        </authorList>
    </citation>
    <scope>NUCLEOTIDE SEQUENCE [LARGE SCALE GENOMIC DNA]</scope>
    <source>
        <strain evidence="9">DSM 45986 / CECT 9034 / ACN14a</strain>
    </source>
</reference>
<evidence type="ECO:0000259" key="7">
    <source>
        <dbReference type="PROSITE" id="PS50850"/>
    </source>
</evidence>
<keyword evidence="5" id="KW-1133">Transmembrane helix</keyword>
<dbReference type="Pfam" id="PF07690">
    <property type="entry name" value="MFS_1"/>
    <property type="match status" value="1"/>
</dbReference>
<comment type="subcellular location">
    <subcellularLocation>
        <location evidence="1">Cell membrane</location>
        <topology evidence="1">Multi-pass membrane protein</topology>
    </subcellularLocation>
</comment>
<dbReference type="HOGENOM" id="CLU_000960_28_2_11"/>
<gene>
    <name evidence="8" type="ordered locus">FRAAL3272</name>
</gene>
<organism evidence="8 9">
    <name type="scientific">Frankia alni (strain DSM 45986 / CECT 9034 / ACN14a)</name>
    <dbReference type="NCBI Taxonomy" id="326424"/>
    <lineage>
        <taxon>Bacteria</taxon>
        <taxon>Bacillati</taxon>
        <taxon>Actinomycetota</taxon>
        <taxon>Actinomycetes</taxon>
        <taxon>Frankiales</taxon>
        <taxon>Frankiaceae</taxon>
        <taxon>Frankia</taxon>
    </lineage>
</organism>
<evidence type="ECO:0000256" key="1">
    <source>
        <dbReference type="ARBA" id="ARBA00004651"/>
    </source>
</evidence>
<sequence>MCAVARRRSRSTFMSIPESVRGTVVRSSPPTGSGRRPGLILAFLSIAGFMTFLDVSIVNVALPTIEDKLDISATRLPYVVTTYGMVLGGFLLLCGRLADTYGRRLMLQTGLTLFALSSLLGGFAQEAVQLIVARGLQGLGAAFLATSALSLLTSSFPEGPARTRALGVWGSLSGVASVAGVTLGGLLTDGPGWRWIFFINVPIGLLGALLAPGVVNESRADRRSSSFDLAGAVTLTAGLVLLIFSLGQTVDDSDPPVGLIAAGFTVSALLLGAFLLIERRARDPLITLGILRRPSLRAANLAAVLLFGNVVTLFFFASLFMQQVLDYSPLRTGLAYVPLAVIVAVGAGIAAQLVTRVPVGLVLMIGLLLTVGGMLLLFRAPVDASYPVDLLPAFLGTGLGLGLSFVPIQVVAFTGVREHESGLAAGLINTSQEVGGAIGLAVAATYAFRDLAERTDRAHGVPALVHQARADVFHDAFLAGAFFAAAALLVTLVLLPRTRPDRTGV</sequence>
<proteinExistence type="predicted"/>
<keyword evidence="6" id="KW-0472">Membrane</keyword>
<dbReference type="STRING" id="326424.FRAAL3272"/>
<keyword evidence="3" id="KW-1003">Cell membrane</keyword>
<dbReference type="PROSITE" id="PS50850">
    <property type="entry name" value="MFS"/>
    <property type="match status" value="1"/>
</dbReference>
<dbReference type="SUPFAM" id="SSF103473">
    <property type="entry name" value="MFS general substrate transporter"/>
    <property type="match status" value="1"/>
</dbReference>
<dbReference type="PANTHER" id="PTHR42718:SF46">
    <property type="entry name" value="BLR6921 PROTEIN"/>
    <property type="match status" value="1"/>
</dbReference>
<dbReference type="GO" id="GO:0005886">
    <property type="term" value="C:plasma membrane"/>
    <property type="evidence" value="ECO:0007669"/>
    <property type="project" value="UniProtKB-SubCell"/>
</dbReference>
<dbReference type="PANTHER" id="PTHR42718">
    <property type="entry name" value="MAJOR FACILITATOR SUPERFAMILY MULTIDRUG TRANSPORTER MFSC"/>
    <property type="match status" value="1"/>
</dbReference>
<evidence type="ECO:0000256" key="4">
    <source>
        <dbReference type="ARBA" id="ARBA00022692"/>
    </source>
</evidence>
<dbReference type="InterPro" id="IPR036259">
    <property type="entry name" value="MFS_trans_sf"/>
</dbReference>
<keyword evidence="4 8" id="KW-0812">Transmembrane</keyword>
<dbReference type="Gene3D" id="1.20.1720.10">
    <property type="entry name" value="Multidrug resistance protein D"/>
    <property type="match status" value="1"/>
</dbReference>
<evidence type="ECO:0000313" key="9">
    <source>
        <dbReference type="Proteomes" id="UP000000657"/>
    </source>
</evidence>
<dbReference type="GO" id="GO:0022857">
    <property type="term" value="F:transmembrane transporter activity"/>
    <property type="evidence" value="ECO:0007669"/>
    <property type="project" value="InterPro"/>
</dbReference>
<evidence type="ECO:0000256" key="2">
    <source>
        <dbReference type="ARBA" id="ARBA00022448"/>
    </source>
</evidence>
<dbReference type="InterPro" id="IPR011701">
    <property type="entry name" value="MFS"/>
</dbReference>
<dbReference type="Proteomes" id="UP000000657">
    <property type="component" value="Chromosome"/>
</dbReference>
<dbReference type="EMBL" id="CT573213">
    <property type="protein sequence ID" value="CAJ61916.1"/>
    <property type="molecule type" value="Genomic_DNA"/>
</dbReference>
<dbReference type="InterPro" id="IPR020846">
    <property type="entry name" value="MFS_dom"/>
</dbReference>
<dbReference type="Gene3D" id="1.20.1250.20">
    <property type="entry name" value="MFS general substrate transporter like domains"/>
    <property type="match status" value="1"/>
</dbReference>
<dbReference type="CDD" id="cd17321">
    <property type="entry name" value="MFS_MMR_MDR_like"/>
    <property type="match status" value="1"/>
</dbReference>
<evidence type="ECO:0000256" key="3">
    <source>
        <dbReference type="ARBA" id="ARBA00022475"/>
    </source>
</evidence>
<keyword evidence="2" id="KW-0813">Transport</keyword>
<dbReference type="eggNOG" id="COG0477">
    <property type="taxonomic scope" value="Bacteria"/>
</dbReference>
<keyword evidence="9" id="KW-1185">Reference proteome</keyword>
<evidence type="ECO:0000313" key="8">
    <source>
        <dbReference type="EMBL" id="CAJ61916.1"/>
    </source>
</evidence>
<evidence type="ECO:0000256" key="5">
    <source>
        <dbReference type="ARBA" id="ARBA00022989"/>
    </source>
</evidence>
<dbReference type="PRINTS" id="PR01036">
    <property type="entry name" value="TCRTETB"/>
</dbReference>
<dbReference type="AlphaFoldDB" id="Q0RKN9"/>
<protein>
    <submittedName>
        <fullName evidence="8">Transmembrane efflux protein</fullName>
    </submittedName>
</protein>